<dbReference type="PROSITE" id="PS50811">
    <property type="entry name" value="WRKY"/>
    <property type="match status" value="1"/>
</dbReference>
<reference evidence="8" key="1">
    <citation type="submission" date="2018-11" db="EMBL/GenBank/DDBJ databases">
        <authorList>
            <person name="Xia H."/>
        </authorList>
    </citation>
    <scope>NUCLEOTIDE SEQUENCE</scope>
    <source>
        <strain evidence="8">FtPinG0007768300.01</strain>
    </source>
</reference>
<protein>
    <submittedName>
        <fullName evidence="8">WRKY transcription factor</fullName>
    </submittedName>
</protein>
<feature type="compositionally biased region" description="Basic and acidic residues" evidence="6">
    <location>
        <begin position="178"/>
        <end position="192"/>
    </location>
</feature>
<dbReference type="PANTHER" id="PTHR31221:SF42">
    <property type="entry name" value="WRKY TRANSCRIPTION FACTOR 49-RELATED"/>
    <property type="match status" value="1"/>
</dbReference>
<feature type="region of interest" description="Disordered" evidence="6">
    <location>
        <begin position="166"/>
        <end position="198"/>
    </location>
</feature>
<dbReference type="InterPro" id="IPR044810">
    <property type="entry name" value="WRKY_plant"/>
</dbReference>
<proteinExistence type="evidence at transcript level"/>
<dbReference type="Gene3D" id="2.20.25.80">
    <property type="entry name" value="WRKY domain"/>
    <property type="match status" value="1"/>
</dbReference>
<dbReference type="GO" id="GO:0003700">
    <property type="term" value="F:DNA-binding transcription factor activity"/>
    <property type="evidence" value="ECO:0007669"/>
    <property type="project" value="InterPro"/>
</dbReference>
<dbReference type="GO" id="GO:0005634">
    <property type="term" value="C:nucleus"/>
    <property type="evidence" value="ECO:0007669"/>
    <property type="project" value="UniProtKB-SubCell"/>
</dbReference>
<dbReference type="SMART" id="SM00774">
    <property type="entry name" value="WRKY"/>
    <property type="match status" value="1"/>
</dbReference>
<accession>A0A4P9Q289</accession>
<sequence>MEEAVIKIGCTNRSSELVGPREGSTPTQPSDDHKTVSNRLISTVYSGPTIVDIQKALFATGSYASVEPGNICRGVGKEREMNKGESKYTLKMKCNGNGVADDGYRWRKYGQKIIKNNPNRRSYYKCSPRCGAKKQVEISLEDPTLIITYEGLYLHFSFPNFFSGQSHADSPAGKKLKTREEEKPHKLDDRQKQYGPVP</sequence>
<feature type="domain" description="WRKY" evidence="7">
    <location>
        <begin position="95"/>
        <end position="155"/>
    </location>
</feature>
<evidence type="ECO:0000256" key="1">
    <source>
        <dbReference type="ARBA" id="ARBA00004123"/>
    </source>
</evidence>
<dbReference type="GO" id="GO:0043565">
    <property type="term" value="F:sequence-specific DNA binding"/>
    <property type="evidence" value="ECO:0007669"/>
    <property type="project" value="InterPro"/>
</dbReference>
<keyword evidence="4" id="KW-0804">Transcription</keyword>
<keyword evidence="3" id="KW-0238">DNA-binding</keyword>
<organism evidence="8">
    <name type="scientific">Fagopyrum tataricum</name>
    <name type="common">Tartarian buckwheat</name>
    <name type="synonym">Polygonum tataricum</name>
    <dbReference type="NCBI Taxonomy" id="62330"/>
    <lineage>
        <taxon>Eukaryota</taxon>
        <taxon>Viridiplantae</taxon>
        <taxon>Streptophyta</taxon>
        <taxon>Embryophyta</taxon>
        <taxon>Tracheophyta</taxon>
        <taxon>Spermatophyta</taxon>
        <taxon>Magnoliopsida</taxon>
        <taxon>eudicotyledons</taxon>
        <taxon>Gunneridae</taxon>
        <taxon>Pentapetalae</taxon>
        <taxon>Caryophyllales</taxon>
        <taxon>Polygonaceae</taxon>
        <taxon>Polygonoideae</taxon>
        <taxon>Fagopyreae</taxon>
        <taxon>Fagopyrum</taxon>
    </lineage>
</organism>
<evidence type="ECO:0000259" key="7">
    <source>
        <dbReference type="PROSITE" id="PS50811"/>
    </source>
</evidence>
<evidence type="ECO:0000256" key="2">
    <source>
        <dbReference type="ARBA" id="ARBA00023015"/>
    </source>
</evidence>
<dbReference type="InterPro" id="IPR003657">
    <property type="entry name" value="WRKY_dom"/>
</dbReference>
<dbReference type="PANTHER" id="PTHR31221">
    <property type="entry name" value="WRKY TRANSCRIPTION FACTOR PROTEIN 1-RELATED"/>
    <property type="match status" value="1"/>
</dbReference>
<name>A0A4P9Q289_FAGTA</name>
<keyword evidence="2" id="KW-0805">Transcription regulation</keyword>
<evidence type="ECO:0000256" key="5">
    <source>
        <dbReference type="ARBA" id="ARBA00023242"/>
    </source>
</evidence>
<dbReference type="AlphaFoldDB" id="A0A4P9Q289"/>
<dbReference type="EMBL" id="MK161281">
    <property type="protein sequence ID" value="QCV57288.1"/>
    <property type="molecule type" value="mRNA"/>
</dbReference>
<dbReference type="Pfam" id="PF03106">
    <property type="entry name" value="WRKY"/>
    <property type="match status" value="1"/>
</dbReference>
<keyword evidence="5" id="KW-0539">Nucleus</keyword>
<evidence type="ECO:0000313" key="8">
    <source>
        <dbReference type="EMBL" id="QCV57288.1"/>
    </source>
</evidence>
<feature type="region of interest" description="Disordered" evidence="6">
    <location>
        <begin position="15"/>
        <end position="34"/>
    </location>
</feature>
<evidence type="ECO:0000256" key="4">
    <source>
        <dbReference type="ARBA" id="ARBA00023163"/>
    </source>
</evidence>
<evidence type="ECO:0000256" key="3">
    <source>
        <dbReference type="ARBA" id="ARBA00023125"/>
    </source>
</evidence>
<dbReference type="SUPFAM" id="SSF118290">
    <property type="entry name" value="WRKY DNA-binding domain"/>
    <property type="match status" value="1"/>
</dbReference>
<dbReference type="InterPro" id="IPR036576">
    <property type="entry name" value="WRKY_dom_sf"/>
</dbReference>
<comment type="subcellular location">
    <subcellularLocation>
        <location evidence="1">Nucleus</location>
    </subcellularLocation>
</comment>
<evidence type="ECO:0000256" key="6">
    <source>
        <dbReference type="SAM" id="MobiDB-lite"/>
    </source>
</evidence>